<dbReference type="Gene3D" id="3.40.1440.10">
    <property type="entry name" value="GIY-YIG endonuclease"/>
    <property type="match status" value="1"/>
</dbReference>
<dbReference type="RefSeq" id="WP_119351558.1">
    <property type="nucleotide sequence ID" value="NZ_QWET01000020.1"/>
</dbReference>
<dbReference type="InterPro" id="IPR035901">
    <property type="entry name" value="GIY-YIG_endonuc_sf"/>
</dbReference>
<comment type="caution">
    <text evidence="2">The sequence shown here is derived from an EMBL/GenBank/DDBJ whole genome shotgun (WGS) entry which is preliminary data.</text>
</comment>
<feature type="region of interest" description="Disordered" evidence="1">
    <location>
        <begin position="29"/>
        <end position="65"/>
    </location>
</feature>
<sequence>MTKRNTYNYNLKLGQKIVYKGTTNDLEKRAKEHEADRKKFSHIQQVGKAKTEYGAKSEEARQLNN</sequence>
<dbReference type="AlphaFoldDB" id="A0A399CZD3"/>
<accession>A0A399CZD3</accession>
<reference evidence="2 3" key="1">
    <citation type="journal article" date="2015" name="Int. J. Syst. Evol. Microbiol.">
        <title>Mariniphaga sediminis sp. nov., isolated from coastal sediment.</title>
        <authorList>
            <person name="Wang F.Q."/>
            <person name="Shen Q.Y."/>
            <person name="Chen G.J."/>
            <person name="Du Z.J."/>
        </authorList>
    </citation>
    <scope>NUCLEOTIDE SEQUENCE [LARGE SCALE GENOMIC DNA]</scope>
    <source>
        <strain evidence="2 3">SY21</strain>
    </source>
</reference>
<dbReference type="EMBL" id="QWET01000020">
    <property type="protein sequence ID" value="RIH63440.1"/>
    <property type="molecule type" value="Genomic_DNA"/>
</dbReference>
<feature type="compositionally biased region" description="Basic and acidic residues" evidence="1">
    <location>
        <begin position="49"/>
        <end position="65"/>
    </location>
</feature>
<dbReference type="Proteomes" id="UP000266441">
    <property type="component" value="Unassembled WGS sequence"/>
</dbReference>
<proteinExistence type="predicted"/>
<organism evidence="2 3">
    <name type="scientific">Mariniphaga sediminis</name>
    <dbReference type="NCBI Taxonomy" id="1628158"/>
    <lineage>
        <taxon>Bacteria</taxon>
        <taxon>Pseudomonadati</taxon>
        <taxon>Bacteroidota</taxon>
        <taxon>Bacteroidia</taxon>
        <taxon>Marinilabiliales</taxon>
        <taxon>Prolixibacteraceae</taxon>
        <taxon>Mariniphaga</taxon>
    </lineage>
</organism>
<gene>
    <name evidence="2" type="ORF">D1164_19360</name>
</gene>
<dbReference type="OrthoDB" id="1495241at2"/>
<evidence type="ECO:0000313" key="3">
    <source>
        <dbReference type="Proteomes" id="UP000266441"/>
    </source>
</evidence>
<feature type="compositionally biased region" description="Basic and acidic residues" evidence="1">
    <location>
        <begin position="29"/>
        <end position="38"/>
    </location>
</feature>
<name>A0A399CZD3_9BACT</name>
<keyword evidence="3" id="KW-1185">Reference proteome</keyword>
<evidence type="ECO:0000256" key="1">
    <source>
        <dbReference type="SAM" id="MobiDB-lite"/>
    </source>
</evidence>
<protein>
    <submittedName>
        <fullName evidence="2">GIY-YIG nuclease family protein</fullName>
    </submittedName>
</protein>
<evidence type="ECO:0000313" key="2">
    <source>
        <dbReference type="EMBL" id="RIH63440.1"/>
    </source>
</evidence>